<keyword evidence="5" id="KW-0807">Transducer</keyword>
<dbReference type="PANTHER" id="PTHR26451:SF847">
    <property type="entry name" value="ODORANT RECEPTOR-RELATED"/>
    <property type="match status" value="1"/>
</dbReference>
<accession>A0A3Q3IH77</accession>
<dbReference type="Gene3D" id="1.20.1070.10">
    <property type="entry name" value="Rhodopsin 7-helix transmembrane proteins"/>
    <property type="match status" value="1"/>
</dbReference>
<dbReference type="SUPFAM" id="SSF81321">
    <property type="entry name" value="Family A G protein-coupled receptor-like"/>
    <property type="match status" value="1"/>
</dbReference>
<evidence type="ECO:0000256" key="5">
    <source>
        <dbReference type="ARBA" id="ARBA00023224"/>
    </source>
</evidence>
<dbReference type="InterPro" id="IPR000276">
    <property type="entry name" value="GPCR_Rhodpsn"/>
</dbReference>
<protein>
    <recommendedName>
        <fullName evidence="7">G-protein coupled receptors family 1 profile domain-containing protein</fullName>
    </recommendedName>
</protein>
<dbReference type="AlphaFoldDB" id="A0A3Q3IH77"/>
<evidence type="ECO:0000256" key="1">
    <source>
        <dbReference type="ARBA" id="ARBA00004141"/>
    </source>
</evidence>
<reference evidence="8" key="1">
    <citation type="submission" date="2025-08" db="UniProtKB">
        <authorList>
            <consortium name="Ensembl"/>
        </authorList>
    </citation>
    <scope>IDENTIFICATION</scope>
</reference>
<dbReference type="GO" id="GO:0016020">
    <property type="term" value="C:membrane"/>
    <property type="evidence" value="ECO:0007669"/>
    <property type="project" value="UniProtKB-SubCell"/>
</dbReference>
<dbReference type="PROSITE" id="PS00237">
    <property type="entry name" value="G_PROTEIN_RECEP_F1_1"/>
    <property type="match status" value="1"/>
</dbReference>
<reference evidence="8" key="2">
    <citation type="submission" date="2025-09" db="UniProtKB">
        <authorList>
            <consortium name="Ensembl"/>
        </authorList>
    </citation>
    <scope>IDENTIFICATION</scope>
</reference>
<organism evidence="8 9">
    <name type="scientific">Monopterus albus</name>
    <name type="common">Swamp eel</name>
    <dbReference type="NCBI Taxonomy" id="43700"/>
    <lineage>
        <taxon>Eukaryota</taxon>
        <taxon>Metazoa</taxon>
        <taxon>Chordata</taxon>
        <taxon>Craniata</taxon>
        <taxon>Vertebrata</taxon>
        <taxon>Euteleostomi</taxon>
        <taxon>Actinopterygii</taxon>
        <taxon>Neopterygii</taxon>
        <taxon>Teleostei</taxon>
        <taxon>Neoteleostei</taxon>
        <taxon>Acanthomorphata</taxon>
        <taxon>Anabantaria</taxon>
        <taxon>Synbranchiformes</taxon>
        <taxon>Synbranchidae</taxon>
        <taxon>Monopterus</taxon>
    </lineage>
</organism>
<evidence type="ECO:0000256" key="4">
    <source>
        <dbReference type="ARBA" id="ARBA00023136"/>
    </source>
</evidence>
<feature type="transmembrane region" description="Helical" evidence="6">
    <location>
        <begin position="96"/>
        <end position="118"/>
    </location>
</feature>
<dbReference type="Pfam" id="PF13853">
    <property type="entry name" value="7tm_4"/>
    <property type="match status" value="1"/>
</dbReference>
<dbReference type="InterPro" id="IPR017452">
    <property type="entry name" value="GPCR_Rhodpsn_7TM"/>
</dbReference>
<dbReference type="GO" id="GO:0004984">
    <property type="term" value="F:olfactory receptor activity"/>
    <property type="evidence" value="ECO:0007669"/>
    <property type="project" value="InterPro"/>
</dbReference>
<evidence type="ECO:0000256" key="3">
    <source>
        <dbReference type="ARBA" id="ARBA00022989"/>
    </source>
</evidence>
<feature type="domain" description="G-protein coupled receptors family 1 profile" evidence="7">
    <location>
        <begin position="39"/>
        <end position="149"/>
    </location>
</feature>
<dbReference type="PANTHER" id="PTHR26451">
    <property type="entry name" value="G_PROTEIN_RECEP_F1_2 DOMAIN-CONTAINING PROTEIN"/>
    <property type="match status" value="1"/>
</dbReference>
<keyword evidence="2 6" id="KW-0812">Transmembrane</keyword>
<sequence length="203" mass="23479">MEDKLNATYITLGGHVELQKYRYLYFVVMFTLYILIICCNSTIVSLIVIHKNLHEPMYIFIAALLINSILYSTNIYPKLLIDFMSEKQVIYFQACLFQTFVYYTLATSEFLLLAVMAYDRYVSICKPLQYQTILTKTTVSVLLILAWLMPACEIAVSVALNANIKLCTFTLKKAPVLLRWRAENVLLSVMHFMGHVPDMTKRM</sequence>
<proteinExistence type="predicted"/>
<evidence type="ECO:0000313" key="9">
    <source>
        <dbReference type="Proteomes" id="UP000261600"/>
    </source>
</evidence>
<comment type="subcellular location">
    <subcellularLocation>
        <location evidence="1">Membrane</location>
        <topology evidence="1">Multi-pass membrane protein</topology>
    </subcellularLocation>
</comment>
<keyword evidence="4 6" id="KW-0472">Membrane</keyword>
<keyword evidence="9" id="KW-1185">Reference proteome</keyword>
<keyword evidence="3 6" id="KW-1133">Transmembrane helix</keyword>
<dbReference type="GO" id="GO:0004930">
    <property type="term" value="F:G protein-coupled receptor activity"/>
    <property type="evidence" value="ECO:0007669"/>
    <property type="project" value="InterPro"/>
</dbReference>
<feature type="transmembrane region" description="Helical" evidence="6">
    <location>
        <begin position="23"/>
        <end position="49"/>
    </location>
</feature>
<dbReference type="InterPro" id="IPR052921">
    <property type="entry name" value="GPCR1_Superfamily_Member"/>
</dbReference>
<evidence type="ECO:0000313" key="8">
    <source>
        <dbReference type="Ensembl" id="ENSMALP00000003832.1"/>
    </source>
</evidence>
<evidence type="ECO:0000256" key="6">
    <source>
        <dbReference type="SAM" id="Phobius"/>
    </source>
</evidence>
<dbReference type="GO" id="GO:0005549">
    <property type="term" value="F:odorant binding"/>
    <property type="evidence" value="ECO:0007669"/>
    <property type="project" value="TreeGrafter"/>
</dbReference>
<feature type="transmembrane region" description="Helical" evidence="6">
    <location>
        <begin position="139"/>
        <end position="160"/>
    </location>
</feature>
<evidence type="ECO:0000256" key="2">
    <source>
        <dbReference type="ARBA" id="ARBA00022692"/>
    </source>
</evidence>
<dbReference type="Proteomes" id="UP000261600">
    <property type="component" value="Unplaced"/>
</dbReference>
<feature type="transmembrane region" description="Helical" evidence="6">
    <location>
        <begin position="56"/>
        <end position="76"/>
    </location>
</feature>
<dbReference type="InterPro" id="IPR000725">
    <property type="entry name" value="Olfact_rcpt"/>
</dbReference>
<dbReference type="PROSITE" id="PS50262">
    <property type="entry name" value="G_PROTEIN_RECEP_F1_2"/>
    <property type="match status" value="1"/>
</dbReference>
<name>A0A3Q3IH77_MONAL</name>
<evidence type="ECO:0000259" key="7">
    <source>
        <dbReference type="PROSITE" id="PS50262"/>
    </source>
</evidence>
<dbReference type="Ensembl" id="ENSMALT00000003931.1">
    <property type="protein sequence ID" value="ENSMALP00000003832.1"/>
    <property type="gene ID" value="ENSMALG00000002813.1"/>
</dbReference>